<sequence>MLAPSSPAPSVARRRRRAGLLALVLLGLGWGCIMQSLGWAQTSYYAFVKALAGGTTTIDRYHWETRDKSYINGHFFSVKAPGLPLLLTPAYAGLKAAGGEKLARTVADRARRGGARQWTYRGLKVAAYGYSTRRAAQIKRRLEVQAPLVWVLTLLGSVAPALVLLALVRRRVERLEPGHGTITALTLGTGTLVMPFAVQLFGHVLAALLAFSAFCVAWGERERLRARPSLLAGAGLLAGLAVTVEYPLAIAGAIVGAYAVLRPDAIAAGWRGLARRAATYAAGVLAGVVPLITYNLVAFGSVTTLSYKDAVNEQGTTGHATLGLNGSGFFGIGLPRLRQAVELLLSPRGLLVLTPVVLAAAAGTVILARRGRRAEALVIAAVCGAFFLYDTGYWLPMGGGSPGPRFLIPVLPFLAVGLAPAWRALPGPTLALAVTSAVTMIAATVSYPLVGAGGTHQWMERIRLGNFQNTVLSMAGLDNGWLAIAPVLVLFAGAAALAVAATPALRLAGQWRLAWATLVAWGLLAGVIAPWLGEEQIGGPLARPTGYVDHRAQGSLVVVALLAGALALGVARWRSAQAVDDDPADDLPADPEAAHRPAPPLRPWRAGRAVAMEHHGLHPEPAQAAD</sequence>
<feature type="transmembrane region" description="Helical" evidence="2">
    <location>
        <begin position="406"/>
        <end position="422"/>
    </location>
</feature>
<name>A0ABY5DNU3_9ACTN</name>
<feature type="transmembrane region" description="Helical" evidence="2">
    <location>
        <begin position="175"/>
        <end position="194"/>
    </location>
</feature>
<feature type="transmembrane region" description="Helical" evidence="2">
    <location>
        <begin position="148"/>
        <end position="168"/>
    </location>
</feature>
<dbReference type="RefSeq" id="WP_254570419.1">
    <property type="nucleotide sequence ID" value="NZ_CP098502.1"/>
</dbReference>
<keyword evidence="2" id="KW-1133">Transmembrane helix</keyword>
<gene>
    <name evidence="3" type="ORF">NBH00_20420</name>
</gene>
<evidence type="ECO:0008006" key="5">
    <source>
        <dbReference type="Google" id="ProtNLM"/>
    </source>
</evidence>
<feature type="transmembrane region" description="Helical" evidence="2">
    <location>
        <begin position="513"/>
        <end position="532"/>
    </location>
</feature>
<proteinExistence type="predicted"/>
<feature type="region of interest" description="Disordered" evidence="1">
    <location>
        <begin position="579"/>
        <end position="626"/>
    </location>
</feature>
<dbReference type="EMBL" id="CP098502">
    <property type="protein sequence ID" value="UTI63695.1"/>
    <property type="molecule type" value="Genomic_DNA"/>
</dbReference>
<keyword evidence="2" id="KW-0812">Transmembrane</keyword>
<dbReference type="Proteomes" id="UP001056035">
    <property type="component" value="Chromosome"/>
</dbReference>
<feature type="transmembrane region" description="Helical" evidence="2">
    <location>
        <begin position="280"/>
        <end position="307"/>
    </location>
</feature>
<feature type="compositionally biased region" description="Acidic residues" evidence="1">
    <location>
        <begin position="579"/>
        <end position="589"/>
    </location>
</feature>
<keyword evidence="2" id="KW-0472">Membrane</keyword>
<reference evidence="3 4" key="1">
    <citation type="submission" date="2022-06" db="EMBL/GenBank/DDBJ databases">
        <title>Paraconexibacter antarcticus.</title>
        <authorList>
            <person name="Kim C.S."/>
        </authorList>
    </citation>
    <scope>NUCLEOTIDE SEQUENCE [LARGE SCALE GENOMIC DNA]</scope>
    <source>
        <strain evidence="3 4">02-257</strain>
    </source>
</reference>
<evidence type="ECO:0000256" key="1">
    <source>
        <dbReference type="SAM" id="MobiDB-lite"/>
    </source>
</evidence>
<evidence type="ECO:0000313" key="3">
    <source>
        <dbReference type="EMBL" id="UTI63695.1"/>
    </source>
</evidence>
<feature type="transmembrane region" description="Helical" evidence="2">
    <location>
        <begin position="481"/>
        <end position="501"/>
    </location>
</feature>
<feature type="transmembrane region" description="Helical" evidence="2">
    <location>
        <begin position="349"/>
        <end position="369"/>
    </location>
</feature>
<evidence type="ECO:0000256" key="2">
    <source>
        <dbReference type="SAM" id="Phobius"/>
    </source>
</evidence>
<feature type="transmembrane region" description="Helical" evidence="2">
    <location>
        <begin position="376"/>
        <end position="394"/>
    </location>
</feature>
<feature type="transmembrane region" description="Helical" evidence="2">
    <location>
        <begin position="230"/>
        <end position="260"/>
    </location>
</feature>
<keyword evidence="4" id="KW-1185">Reference proteome</keyword>
<feature type="transmembrane region" description="Helical" evidence="2">
    <location>
        <begin position="429"/>
        <end position="450"/>
    </location>
</feature>
<protein>
    <recommendedName>
        <fullName evidence="5">Glycosyltransferase RgtA/B/C/D-like domain-containing protein</fullName>
    </recommendedName>
</protein>
<feature type="transmembrane region" description="Helical" evidence="2">
    <location>
        <begin position="552"/>
        <end position="571"/>
    </location>
</feature>
<organism evidence="3 4">
    <name type="scientific">Paraconexibacter antarcticus</name>
    <dbReference type="NCBI Taxonomy" id="2949664"/>
    <lineage>
        <taxon>Bacteria</taxon>
        <taxon>Bacillati</taxon>
        <taxon>Actinomycetota</taxon>
        <taxon>Thermoleophilia</taxon>
        <taxon>Solirubrobacterales</taxon>
        <taxon>Paraconexibacteraceae</taxon>
        <taxon>Paraconexibacter</taxon>
    </lineage>
</organism>
<accession>A0ABY5DNU3</accession>
<evidence type="ECO:0000313" key="4">
    <source>
        <dbReference type="Proteomes" id="UP001056035"/>
    </source>
</evidence>